<dbReference type="EMBL" id="MFHJ01000041">
    <property type="protein sequence ID" value="OGF73448.1"/>
    <property type="molecule type" value="Genomic_DNA"/>
</dbReference>
<gene>
    <name evidence="1" type="ORF">A2W57_00455</name>
</gene>
<comment type="caution">
    <text evidence="1">The sequence shown here is derived from an EMBL/GenBank/DDBJ whole genome shotgun (WGS) entry which is preliminary data.</text>
</comment>
<dbReference type="SUPFAM" id="SSF143034">
    <property type="entry name" value="L35p-like"/>
    <property type="match status" value="1"/>
</dbReference>
<protein>
    <recommendedName>
        <fullName evidence="3">50S ribosomal protein L35</fullName>
    </recommendedName>
</protein>
<evidence type="ECO:0000313" key="2">
    <source>
        <dbReference type="Proteomes" id="UP000178276"/>
    </source>
</evidence>
<dbReference type="InterPro" id="IPR037229">
    <property type="entry name" value="Ribosomal_bL35_sf"/>
</dbReference>
<proteinExistence type="predicted"/>
<reference evidence="1 2" key="1">
    <citation type="journal article" date="2016" name="Nat. Commun.">
        <title>Thousands of microbial genomes shed light on interconnected biogeochemical processes in an aquifer system.</title>
        <authorList>
            <person name="Anantharaman K."/>
            <person name="Brown C.T."/>
            <person name="Hug L.A."/>
            <person name="Sharon I."/>
            <person name="Castelle C.J."/>
            <person name="Probst A.J."/>
            <person name="Thomas B.C."/>
            <person name="Singh A."/>
            <person name="Wilkins M.J."/>
            <person name="Karaoz U."/>
            <person name="Brodie E.L."/>
            <person name="Williams K.H."/>
            <person name="Hubbard S.S."/>
            <person name="Banfield J.F."/>
        </authorList>
    </citation>
    <scope>NUCLEOTIDE SEQUENCE [LARGE SCALE GENOMIC DNA]</scope>
</reference>
<evidence type="ECO:0000313" key="1">
    <source>
        <dbReference type="EMBL" id="OGF73448.1"/>
    </source>
</evidence>
<dbReference type="AlphaFoldDB" id="A0A1F5WCN8"/>
<sequence length="63" mass="7426">MANKTNKSFRKRLKLTRTGKVLARIPGQNHFNAKVRRAKQLRQKGLVNFRIPKNELNHYLPTK</sequence>
<name>A0A1F5WCN8_9BACT</name>
<dbReference type="STRING" id="1798331.A2W57_00455"/>
<organism evidence="1 2">
    <name type="scientific">Candidatus Giovannonibacteria bacterium RIFCSPHIGHO2_02_43_16</name>
    <dbReference type="NCBI Taxonomy" id="1798331"/>
    <lineage>
        <taxon>Bacteria</taxon>
        <taxon>Candidatus Giovannoniibacteriota</taxon>
    </lineage>
</organism>
<dbReference type="Proteomes" id="UP000178276">
    <property type="component" value="Unassembled WGS sequence"/>
</dbReference>
<dbReference type="Gene3D" id="4.10.410.60">
    <property type="match status" value="1"/>
</dbReference>
<accession>A0A1F5WCN8</accession>
<evidence type="ECO:0008006" key="3">
    <source>
        <dbReference type="Google" id="ProtNLM"/>
    </source>
</evidence>